<dbReference type="EMBL" id="BLXT01000588">
    <property type="protein sequence ID" value="GFN78543.1"/>
    <property type="molecule type" value="Genomic_DNA"/>
</dbReference>
<feature type="compositionally biased region" description="Basic residues" evidence="5">
    <location>
        <begin position="883"/>
        <end position="902"/>
    </location>
</feature>
<dbReference type="GO" id="GO:0006511">
    <property type="term" value="P:ubiquitin-dependent protein catabolic process"/>
    <property type="evidence" value="ECO:0007669"/>
    <property type="project" value="TreeGrafter"/>
</dbReference>
<feature type="compositionally biased region" description="Polar residues" evidence="5">
    <location>
        <begin position="535"/>
        <end position="553"/>
    </location>
</feature>
<feature type="compositionally biased region" description="Basic and acidic residues" evidence="5">
    <location>
        <begin position="1359"/>
        <end position="1371"/>
    </location>
</feature>
<feature type="compositionally biased region" description="Polar residues" evidence="5">
    <location>
        <begin position="1139"/>
        <end position="1158"/>
    </location>
</feature>
<feature type="compositionally biased region" description="Basic and acidic residues" evidence="5">
    <location>
        <begin position="1888"/>
        <end position="1914"/>
    </location>
</feature>
<feature type="compositionally biased region" description="Basic and acidic residues" evidence="5">
    <location>
        <begin position="1431"/>
        <end position="1441"/>
    </location>
</feature>
<dbReference type="GO" id="GO:0016567">
    <property type="term" value="P:protein ubiquitination"/>
    <property type="evidence" value="ECO:0007669"/>
    <property type="project" value="InterPro"/>
</dbReference>
<feature type="compositionally biased region" description="Polar residues" evidence="5">
    <location>
        <begin position="465"/>
        <end position="475"/>
    </location>
</feature>
<feature type="region of interest" description="Disordered" evidence="5">
    <location>
        <begin position="411"/>
        <end position="430"/>
    </location>
</feature>
<dbReference type="InterPro" id="IPR013083">
    <property type="entry name" value="Znf_RING/FYVE/PHD"/>
</dbReference>
<feature type="compositionally biased region" description="Acidic residues" evidence="5">
    <location>
        <begin position="1916"/>
        <end position="1926"/>
    </location>
</feature>
<keyword evidence="9" id="KW-1185">Reference proteome</keyword>
<dbReference type="PANTHER" id="PTHR15439">
    <property type="entry name" value="RETINOBLASTOMA-BINDING PROTEIN 6"/>
    <property type="match status" value="1"/>
</dbReference>
<feature type="compositionally biased region" description="Pro residues" evidence="5">
    <location>
        <begin position="1070"/>
        <end position="1083"/>
    </location>
</feature>
<dbReference type="SUPFAM" id="SSF57756">
    <property type="entry name" value="Retrovirus zinc finger-like domains"/>
    <property type="match status" value="1"/>
</dbReference>
<comment type="caution">
    <text evidence="8">The sequence shown here is derived from an EMBL/GenBank/DDBJ whole genome shotgun (WGS) entry which is preliminary data.</text>
</comment>
<feature type="compositionally biased region" description="Low complexity" evidence="5">
    <location>
        <begin position="275"/>
        <end position="300"/>
    </location>
</feature>
<feature type="compositionally biased region" description="Basic residues" evidence="5">
    <location>
        <begin position="716"/>
        <end position="744"/>
    </location>
</feature>
<feature type="compositionally biased region" description="Basic residues" evidence="5">
    <location>
        <begin position="759"/>
        <end position="777"/>
    </location>
</feature>
<feature type="compositionally biased region" description="Basic residues" evidence="5">
    <location>
        <begin position="600"/>
        <end position="615"/>
    </location>
</feature>
<keyword evidence="1" id="KW-0479">Metal-binding</keyword>
<feature type="compositionally biased region" description="Basic residues" evidence="5">
    <location>
        <begin position="958"/>
        <end position="985"/>
    </location>
</feature>
<feature type="domain" description="RING-type" evidence="6">
    <location>
        <begin position="174"/>
        <end position="215"/>
    </location>
</feature>
<feature type="compositionally biased region" description="Basic and acidic residues" evidence="5">
    <location>
        <begin position="1693"/>
        <end position="1702"/>
    </location>
</feature>
<keyword evidence="2 4" id="KW-0863">Zinc-finger</keyword>
<feature type="compositionally biased region" description="Basic residues" evidence="5">
    <location>
        <begin position="1991"/>
        <end position="2024"/>
    </location>
</feature>
<feature type="compositionally biased region" description="Basic and acidic residues" evidence="5">
    <location>
        <begin position="1827"/>
        <end position="1849"/>
    </location>
</feature>
<feature type="compositionally biased region" description="Basic and acidic residues" evidence="5">
    <location>
        <begin position="1749"/>
        <end position="1767"/>
    </location>
</feature>
<feature type="region of interest" description="Disordered" evidence="5">
    <location>
        <begin position="370"/>
        <end position="399"/>
    </location>
</feature>
<accession>A0AAV3Y8G2</accession>
<dbReference type="GO" id="GO:0005634">
    <property type="term" value="C:nucleus"/>
    <property type="evidence" value="ECO:0007669"/>
    <property type="project" value="TreeGrafter"/>
</dbReference>
<feature type="compositionally biased region" description="Basic and acidic residues" evidence="5">
    <location>
        <begin position="1809"/>
        <end position="1820"/>
    </location>
</feature>
<evidence type="ECO:0000256" key="5">
    <source>
        <dbReference type="SAM" id="MobiDB-lite"/>
    </source>
</evidence>
<feature type="compositionally biased region" description="Basic residues" evidence="5">
    <location>
        <begin position="846"/>
        <end position="855"/>
    </location>
</feature>
<dbReference type="InterPro" id="IPR025829">
    <property type="entry name" value="Zn_knuckle_CX2CX3GHX4C"/>
</dbReference>
<feature type="compositionally biased region" description="Basic residues" evidence="5">
    <location>
        <begin position="684"/>
        <end position="706"/>
    </location>
</feature>
<feature type="compositionally biased region" description="Basic and acidic residues" evidence="5">
    <location>
        <begin position="1722"/>
        <end position="1736"/>
    </location>
</feature>
<dbReference type="Proteomes" id="UP000735302">
    <property type="component" value="Unassembled WGS sequence"/>
</dbReference>
<evidence type="ECO:0000259" key="6">
    <source>
        <dbReference type="PROSITE" id="PS50089"/>
    </source>
</evidence>
<gene>
    <name evidence="8" type="ORF">PoB_000504900</name>
</gene>
<feature type="compositionally biased region" description="Basic and acidic residues" evidence="5">
    <location>
        <begin position="495"/>
        <end position="505"/>
    </location>
</feature>
<feature type="compositionally biased region" description="Low complexity" evidence="5">
    <location>
        <begin position="633"/>
        <end position="649"/>
    </location>
</feature>
<feature type="compositionally biased region" description="Polar residues" evidence="5">
    <location>
        <begin position="1934"/>
        <end position="1951"/>
    </location>
</feature>
<dbReference type="PROSITE" id="PS50158">
    <property type="entry name" value="ZF_CCHC"/>
    <property type="match status" value="1"/>
</dbReference>
<dbReference type="InterPro" id="IPR001878">
    <property type="entry name" value="Znf_CCHC"/>
</dbReference>
<keyword evidence="3" id="KW-0862">Zinc</keyword>
<proteinExistence type="predicted"/>
<dbReference type="CDD" id="cd16620">
    <property type="entry name" value="vRING-HC-C4C4_RBBP6"/>
    <property type="match status" value="1"/>
</dbReference>
<feature type="compositionally biased region" description="Basic residues" evidence="5">
    <location>
        <begin position="786"/>
        <end position="824"/>
    </location>
</feature>
<dbReference type="Gene3D" id="4.10.60.10">
    <property type="entry name" value="Zinc finger, CCHC-type"/>
    <property type="match status" value="1"/>
</dbReference>
<evidence type="ECO:0000256" key="4">
    <source>
        <dbReference type="PROSITE-ProRule" id="PRU00047"/>
    </source>
</evidence>
<feature type="compositionally biased region" description="Gly residues" evidence="5">
    <location>
        <begin position="1015"/>
        <end position="1030"/>
    </location>
</feature>
<name>A0AAV3Y8G2_9GAST</name>
<dbReference type="GO" id="GO:0003676">
    <property type="term" value="F:nucleic acid binding"/>
    <property type="evidence" value="ECO:0007669"/>
    <property type="project" value="InterPro"/>
</dbReference>
<feature type="compositionally biased region" description="Polar residues" evidence="5">
    <location>
        <begin position="1044"/>
        <end position="1060"/>
    </location>
</feature>
<sequence>MVFFNLSGLLQEVASGSVKEKERQKQMEKLKQASEVSAASASEIDKIKAVIDQSTKGFEPSNFIGRTPGVPNEHYVCKRCNQKGHFVGNCPNVSAEDRVIEPRYKRTTGIPSTMLTIVDDPLHPGALLTTTGQFAVPTVDVPGYKEVKKERPPFLPVEKQSEPEKKKIPQELLCHICEDLCVDAAIAPCCGTSFCDECLREELLESEDHQCPSCKETNVSPDRIVANRSMRMAVNNFLNDTGYTKVKRRRSSSHSGDAQNPLMKSPSTDARPETSSAAESVSSSGQISIIPGSSIPSQLSNHSGRLPYGSRNRQHYSDRYYNKFQPSLYSHSNFAYSQSFLNQMPKPWLFHQSGNQAVSHLPIINRDDSKQHYPYEHTSGPQSSTSVTSQPSITQGSTSATNLSIAVTVDSASDNKSNNNSTLSSSWPSVVSTVPSSLSSYQSLQSGPAVKSQTYTGFPPVGHQATPNSYPSEQAPTAAAKKPVDVFDSFADFTKRRSRSPERRGSHANTGSAEWSKRRSWSRSPTSNKHKLSPRASNLSPSKHTSQSYTPRRSPSLGDKRNSHSLSPRSLPGRHSRSRSGARSLNRSRSRSFGPPRLSSKQRSRTRSPRSRSRQHSLSPPRHSSKLLSPKARGSLSPLPRRPSSSPLRHSPDSPLPHKTLKSTVHRSSKSPIRRRSPISPPRRSSKSSLHRSSKSPLRRLSKSPYRRSSTSSLRRSPKSSLRRSKSPFKRSSKSPLRRSKSPFRRSSQSPLRNVSKSPLRRSSKSPLRRSSKSPRRRLSESPLRRSSKSPLRRSSKSPLRRSSRSPLRRLARSPLRRSSKSPLRKSSLSPYRRSSKTPLRGYSKSPHRYSKSPLRRSSISPRKRSSKSPVYRERSRSWSYRRITRSRSKSYTRRPKSRSYSKPRSPLPYSASSPRRSPAASKNRSPLRSPQRKYSLSPYRRSSRSPTPTRKSPIYKSRSRSLSRRRYSPKFRSRSPLPKSRRSLSPRSPVRSKSPYKKPLSPLQQRRSPSPWRGRGGYGGRGRGGMGRGGYRDFTSGLDKFHTNSSPPRDGSQTGNFPANESGMLPSGNLPPVPYFPSMGLPPPEEYFRNDPAGYQEFVRNFYSQFGAQAQAWAQSQTFPTPPAGSSVESNLIPPGQTGLNNPFQQPNLSSHGTYRTNPVADLNPEHRLPWEQSGPVHNSSHHVAGVFPRDRRDQHPRDRRDMHRGRPWERDRMPRERERFEGEREPFKRGEKARNFDRPQDWDRGRDRDRAKDLDRNRVEKSRDGDRSRFTEKNRESDRTRTHDRGRDLDRHHREGERRDRIKETDRSKGKDALKSEKDKSKDRERNKDKAPNDKKKSPIHKSKEDDKNKIRKKSEKKKDDVRKPKPSSEIENNPDNIPKVSLIRKTSPVSDKELDIPNSAPDKNEQKLEGKNVVKQEHKEGNQALKSETVENKAKLSLDLSNVEKAEVKERKVGAKKKGDILGIKKKKDTLTETDATGSIGKKVKKVKKKKLTFGAPEADSKQGLKKKKLKRAVDYKSEPMSEDGEEKVSLGGSPLKKSRVADIKSSEAHSHNKPSAVASESAQVTSSGVTNEKIHTPPLEGFNQNSEASAERKDGVAHQFSGENRPDGQGETAENTQGEVPEIPQLSKWERDDFDLYETVDQPKHLPPKKMMLPRSVVDKAEKFLSQKPMKNAVMVAHVTTSTKSPETSPEKPEKTAPEKVSNSQRSDSLSPKISNRRFVEHRRDSKDKKAGELQITVKTAVSKHKGESVDRKRSSSKNDDHRSSHHHHHNNRDSFEEDQRSVVKSRSLERELKEQKSKSQKTQTQDKELNRDSKWKSSFSTKSEEKHSKDTKDTSKKDRNDSHKEKHRGRSPSPADKHTATSRHRDSKDNEHEPASSYNSSKDSSKDLRHRLDEKNKAKSAVDHRKLSVMDEAEFVPDYEDLMPHGASETEQGDGTSSHDSPASSQNEKDTKKRKREDSREDGEGKSKAGEENESGKDENEDEAGKHKKSKKKHKHKEKSKEKKEKHKHKKKKHKHKKSKEMEEKE</sequence>
<feature type="compositionally biased region" description="Low complexity" evidence="5">
    <location>
        <begin position="378"/>
        <end position="395"/>
    </location>
</feature>
<dbReference type="GO" id="GO:0006397">
    <property type="term" value="P:mRNA processing"/>
    <property type="evidence" value="ECO:0007669"/>
    <property type="project" value="InterPro"/>
</dbReference>
<dbReference type="PANTHER" id="PTHR15439:SF0">
    <property type="entry name" value="CELL DIVISION CYCLE AND APOPTOSIS REGULATOR PROTEIN 1-RELATED"/>
    <property type="match status" value="1"/>
</dbReference>
<evidence type="ECO:0000259" key="7">
    <source>
        <dbReference type="PROSITE" id="PS50158"/>
    </source>
</evidence>
<feature type="compositionally biased region" description="Basic and acidic residues" evidence="5">
    <location>
        <begin position="1860"/>
        <end position="1879"/>
    </location>
</feature>
<feature type="region of interest" description="Disordered" evidence="5">
    <location>
        <begin position="243"/>
        <end position="313"/>
    </location>
</feature>
<feature type="compositionally biased region" description="Basic and acidic residues" evidence="5">
    <location>
        <begin position="1190"/>
        <end position="1351"/>
    </location>
</feature>
<feature type="compositionally biased region" description="Polar residues" evidence="5">
    <location>
        <begin position="1562"/>
        <end position="1574"/>
    </location>
</feature>
<evidence type="ECO:0000256" key="3">
    <source>
        <dbReference type="ARBA" id="ARBA00022833"/>
    </source>
</evidence>
<evidence type="ECO:0000313" key="8">
    <source>
        <dbReference type="EMBL" id="GFN78543.1"/>
    </source>
</evidence>
<feature type="region of interest" description="Disordered" evidence="5">
    <location>
        <begin position="1115"/>
        <end position="1441"/>
    </location>
</feature>
<feature type="compositionally biased region" description="Basic and acidic residues" evidence="5">
    <location>
        <begin position="1543"/>
        <end position="1554"/>
    </location>
</feature>
<dbReference type="InterPro" id="IPR001841">
    <property type="entry name" value="Znf_RING"/>
</dbReference>
<feature type="compositionally biased region" description="Low complexity" evidence="5">
    <location>
        <begin position="986"/>
        <end position="1000"/>
    </location>
</feature>
<evidence type="ECO:0000256" key="1">
    <source>
        <dbReference type="ARBA" id="ARBA00022723"/>
    </source>
</evidence>
<feature type="compositionally biased region" description="Low complexity" evidence="5">
    <location>
        <begin position="903"/>
        <end position="953"/>
    </location>
</feature>
<dbReference type="InterPro" id="IPR033489">
    <property type="entry name" value="RBBP6"/>
</dbReference>
<feature type="compositionally biased region" description="Basic and acidic residues" evidence="5">
    <location>
        <begin position="1952"/>
        <end position="1983"/>
    </location>
</feature>
<evidence type="ECO:0000313" key="9">
    <source>
        <dbReference type="Proteomes" id="UP000735302"/>
    </source>
</evidence>
<reference evidence="8 9" key="1">
    <citation type="journal article" date="2021" name="Elife">
        <title>Chloroplast acquisition without the gene transfer in kleptoplastic sea slugs, Plakobranchus ocellatus.</title>
        <authorList>
            <person name="Maeda T."/>
            <person name="Takahashi S."/>
            <person name="Yoshida T."/>
            <person name="Shimamura S."/>
            <person name="Takaki Y."/>
            <person name="Nagai Y."/>
            <person name="Toyoda A."/>
            <person name="Suzuki Y."/>
            <person name="Arimoto A."/>
            <person name="Ishii H."/>
            <person name="Satoh N."/>
            <person name="Nishiyama T."/>
            <person name="Hasebe M."/>
            <person name="Maruyama T."/>
            <person name="Minagawa J."/>
            <person name="Obokata J."/>
            <person name="Shigenobu S."/>
        </authorList>
    </citation>
    <scope>NUCLEOTIDE SEQUENCE [LARGE SCALE GENOMIC DNA]</scope>
</reference>
<feature type="compositionally biased region" description="Basic residues" evidence="5">
    <location>
        <begin position="659"/>
        <end position="677"/>
    </location>
</feature>
<feature type="region of interest" description="Disordered" evidence="5">
    <location>
        <begin position="1679"/>
        <end position="2031"/>
    </location>
</feature>
<feature type="compositionally biased region" description="Polar residues" evidence="5">
    <location>
        <begin position="1705"/>
        <end position="1718"/>
    </location>
</feature>
<feature type="compositionally biased region" description="Basic residues" evidence="5">
    <location>
        <begin position="572"/>
        <end position="590"/>
    </location>
</feature>
<dbReference type="GO" id="GO:0061630">
    <property type="term" value="F:ubiquitin protein ligase activity"/>
    <property type="evidence" value="ECO:0007669"/>
    <property type="project" value="InterPro"/>
</dbReference>
<organism evidence="8 9">
    <name type="scientific">Plakobranchus ocellatus</name>
    <dbReference type="NCBI Taxonomy" id="259542"/>
    <lineage>
        <taxon>Eukaryota</taxon>
        <taxon>Metazoa</taxon>
        <taxon>Spiralia</taxon>
        <taxon>Lophotrochozoa</taxon>
        <taxon>Mollusca</taxon>
        <taxon>Gastropoda</taxon>
        <taxon>Heterobranchia</taxon>
        <taxon>Euthyneura</taxon>
        <taxon>Panpulmonata</taxon>
        <taxon>Sacoglossa</taxon>
        <taxon>Placobranchoidea</taxon>
        <taxon>Plakobranchidae</taxon>
        <taxon>Plakobranchus</taxon>
    </lineage>
</organism>
<dbReference type="PROSITE" id="PS50089">
    <property type="entry name" value="ZF_RING_2"/>
    <property type="match status" value="1"/>
</dbReference>
<feature type="compositionally biased region" description="Basic and acidic residues" evidence="5">
    <location>
        <begin position="1405"/>
        <end position="1424"/>
    </location>
</feature>
<dbReference type="GO" id="GO:0008270">
    <property type="term" value="F:zinc ion binding"/>
    <property type="evidence" value="ECO:0007669"/>
    <property type="project" value="UniProtKB-KW"/>
</dbReference>
<feature type="region of interest" description="Disordered" evidence="5">
    <location>
        <begin position="1489"/>
        <end position="1635"/>
    </location>
</feature>
<protein>
    <submittedName>
        <fullName evidence="8">E3 ubiquitin-protein ligase rbbp6</fullName>
    </submittedName>
</protein>
<feature type="domain" description="CCHC-type" evidence="7">
    <location>
        <begin position="77"/>
        <end position="92"/>
    </location>
</feature>
<dbReference type="InterPro" id="IPR036875">
    <property type="entry name" value="Znf_CCHC_sf"/>
</dbReference>
<dbReference type="SUPFAM" id="SSF57850">
    <property type="entry name" value="RING/U-box"/>
    <property type="match status" value="1"/>
</dbReference>
<dbReference type="Pfam" id="PF13696">
    <property type="entry name" value="zf-CCHC_2"/>
    <property type="match status" value="1"/>
</dbReference>
<evidence type="ECO:0000256" key="2">
    <source>
        <dbReference type="ARBA" id="ARBA00022771"/>
    </source>
</evidence>
<feature type="region of interest" description="Disordered" evidence="5">
    <location>
        <begin position="495"/>
        <end position="1083"/>
    </location>
</feature>
<feature type="region of interest" description="Disordered" evidence="5">
    <location>
        <begin position="439"/>
        <end position="483"/>
    </location>
</feature>
<feature type="compositionally biased region" description="Basic and acidic residues" evidence="5">
    <location>
        <begin position="1776"/>
        <end position="1802"/>
    </location>
</feature>
<dbReference type="Gene3D" id="3.30.40.10">
    <property type="entry name" value="Zinc/RING finger domain, C3HC4 (zinc finger)"/>
    <property type="match status" value="1"/>
</dbReference>